<evidence type="ECO:0000313" key="1">
    <source>
        <dbReference type="EMBL" id="KAF6037624.1"/>
    </source>
</evidence>
<proteinExistence type="predicted"/>
<reference evidence="1" key="1">
    <citation type="submission" date="2020-06" db="EMBL/GenBank/DDBJ databases">
        <title>Draft genome of Bugula neritina, a colonial animal packing powerful symbionts and potential medicines.</title>
        <authorList>
            <person name="Rayko M."/>
        </authorList>
    </citation>
    <scope>NUCLEOTIDE SEQUENCE [LARGE SCALE GENOMIC DNA]</scope>
    <source>
        <strain evidence="1">Kwan_BN1</strain>
    </source>
</reference>
<keyword evidence="2" id="KW-1185">Reference proteome</keyword>
<protein>
    <submittedName>
        <fullName evidence="1">Uncharacterized protein</fullName>
    </submittedName>
</protein>
<gene>
    <name evidence="1" type="ORF">EB796_004059</name>
</gene>
<dbReference type="EMBL" id="VXIV02000538">
    <property type="protein sequence ID" value="KAF6037624.1"/>
    <property type="molecule type" value="Genomic_DNA"/>
</dbReference>
<name>A0A7J7KIA7_BUGNE</name>
<accession>A0A7J7KIA7</accession>
<dbReference type="Proteomes" id="UP000593567">
    <property type="component" value="Unassembled WGS sequence"/>
</dbReference>
<sequence length="69" mass="8138">MESFRELPPPADFVLQLQSKALYKANLMFLFDLLCLIRVIRLLKLSQSQSVLNHFKLLTCHIIYLYILI</sequence>
<comment type="caution">
    <text evidence="1">The sequence shown here is derived from an EMBL/GenBank/DDBJ whole genome shotgun (WGS) entry which is preliminary data.</text>
</comment>
<evidence type="ECO:0000313" key="2">
    <source>
        <dbReference type="Proteomes" id="UP000593567"/>
    </source>
</evidence>
<dbReference type="AlphaFoldDB" id="A0A7J7KIA7"/>
<organism evidence="1 2">
    <name type="scientific">Bugula neritina</name>
    <name type="common">Brown bryozoan</name>
    <name type="synonym">Sertularia neritina</name>
    <dbReference type="NCBI Taxonomy" id="10212"/>
    <lineage>
        <taxon>Eukaryota</taxon>
        <taxon>Metazoa</taxon>
        <taxon>Spiralia</taxon>
        <taxon>Lophotrochozoa</taxon>
        <taxon>Bryozoa</taxon>
        <taxon>Gymnolaemata</taxon>
        <taxon>Cheilostomatida</taxon>
        <taxon>Flustrina</taxon>
        <taxon>Buguloidea</taxon>
        <taxon>Bugulidae</taxon>
        <taxon>Bugula</taxon>
    </lineage>
</organism>